<proteinExistence type="predicted"/>
<accession>A0A5B7H567</accession>
<organism evidence="2 3">
    <name type="scientific">Portunus trituberculatus</name>
    <name type="common">Swimming crab</name>
    <name type="synonym">Neptunus trituberculatus</name>
    <dbReference type="NCBI Taxonomy" id="210409"/>
    <lineage>
        <taxon>Eukaryota</taxon>
        <taxon>Metazoa</taxon>
        <taxon>Ecdysozoa</taxon>
        <taxon>Arthropoda</taxon>
        <taxon>Crustacea</taxon>
        <taxon>Multicrustacea</taxon>
        <taxon>Malacostraca</taxon>
        <taxon>Eumalacostraca</taxon>
        <taxon>Eucarida</taxon>
        <taxon>Decapoda</taxon>
        <taxon>Pleocyemata</taxon>
        <taxon>Brachyura</taxon>
        <taxon>Eubrachyura</taxon>
        <taxon>Portunoidea</taxon>
        <taxon>Portunidae</taxon>
        <taxon>Portuninae</taxon>
        <taxon>Portunus</taxon>
    </lineage>
</organism>
<name>A0A5B7H567_PORTR</name>
<evidence type="ECO:0000313" key="2">
    <source>
        <dbReference type="EMBL" id="MPC64004.1"/>
    </source>
</evidence>
<evidence type="ECO:0000256" key="1">
    <source>
        <dbReference type="SAM" id="MobiDB-lite"/>
    </source>
</evidence>
<dbReference type="EMBL" id="VSRR010021524">
    <property type="protein sequence ID" value="MPC64004.1"/>
    <property type="molecule type" value="Genomic_DNA"/>
</dbReference>
<reference evidence="2 3" key="1">
    <citation type="submission" date="2019-05" db="EMBL/GenBank/DDBJ databases">
        <title>Another draft genome of Portunus trituberculatus and its Hox gene families provides insights of decapod evolution.</title>
        <authorList>
            <person name="Jeong J.-H."/>
            <person name="Song I."/>
            <person name="Kim S."/>
            <person name="Choi T."/>
            <person name="Kim D."/>
            <person name="Ryu S."/>
            <person name="Kim W."/>
        </authorList>
    </citation>
    <scope>NUCLEOTIDE SEQUENCE [LARGE SCALE GENOMIC DNA]</scope>
    <source>
        <tissue evidence="2">Muscle</tissue>
    </source>
</reference>
<comment type="caution">
    <text evidence="2">The sequence shown here is derived from an EMBL/GenBank/DDBJ whole genome shotgun (WGS) entry which is preliminary data.</text>
</comment>
<feature type="compositionally biased region" description="Polar residues" evidence="1">
    <location>
        <begin position="71"/>
        <end position="80"/>
    </location>
</feature>
<keyword evidence="3" id="KW-1185">Reference proteome</keyword>
<dbReference type="Proteomes" id="UP000324222">
    <property type="component" value="Unassembled WGS sequence"/>
</dbReference>
<gene>
    <name evidence="2" type="ORF">E2C01_058114</name>
</gene>
<protein>
    <submittedName>
        <fullName evidence="2">Uncharacterized protein</fullName>
    </submittedName>
</protein>
<dbReference type="AlphaFoldDB" id="A0A5B7H567"/>
<sequence>MLRPSFTPAARIPWLRSMVLKPMLPPRLCLFPLIFGRTVTPARSILSGLCSAGSGSLAGGESGSTRHPRESGSSPGRSTRELYTSLASSDMLDCVGANKRQQKSLDTDVFLYPDGEVFRMSPQET</sequence>
<evidence type="ECO:0000313" key="3">
    <source>
        <dbReference type="Proteomes" id="UP000324222"/>
    </source>
</evidence>
<feature type="region of interest" description="Disordered" evidence="1">
    <location>
        <begin position="55"/>
        <end position="80"/>
    </location>
</feature>